<dbReference type="KEGG" id="tsr:106546863"/>
<dbReference type="Proteomes" id="UP000504617">
    <property type="component" value="Unplaced"/>
</dbReference>
<dbReference type="Gene3D" id="3.90.930.40">
    <property type="match status" value="1"/>
</dbReference>
<proteinExistence type="predicted"/>
<dbReference type="AlphaFoldDB" id="A0A6I9Y4X3"/>
<reference evidence="2" key="1">
    <citation type="submission" date="2025-08" db="UniProtKB">
        <authorList>
            <consortium name="RefSeq"/>
        </authorList>
    </citation>
    <scope>IDENTIFICATION</scope>
    <source>
        <tissue evidence="2">Skeletal muscle</tissue>
    </source>
</reference>
<organism evidence="1 2">
    <name type="scientific">Thamnophis sirtalis</name>
    <dbReference type="NCBI Taxonomy" id="35019"/>
    <lineage>
        <taxon>Eukaryota</taxon>
        <taxon>Metazoa</taxon>
        <taxon>Chordata</taxon>
        <taxon>Craniata</taxon>
        <taxon>Vertebrata</taxon>
        <taxon>Euteleostomi</taxon>
        <taxon>Lepidosauria</taxon>
        <taxon>Squamata</taxon>
        <taxon>Bifurcata</taxon>
        <taxon>Unidentata</taxon>
        <taxon>Episquamata</taxon>
        <taxon>Toxicofera</taxon>
        <taxon>Serpentes</taxon>
        <taxon>Colubroidea</taxon>
        <taxon>Colubridae</taxon>
        <taxon>Natricinae</taxon>
        <taxon>Thamnophis</taxon>
    </lineage>
</organism>
<evidence type="ECO:0000313" key="2">
    <source>
        <dbReference type="RefSeq" id="XP_013919313.1"/>
    </source>
</evidence>
<protein>
    <submittedName>
        <fullName evidence="2">Bifunctional lysine-specific demethylase and histidyl-hydroxylase MINA-like</fullName>
    </submittedName>
</protein>
<dbReference type="OrthoDB" id="425950at2759"/>
<sequence length="127" mass="14629">MKMDLSDSSKQLSSFLKRLEGHLEKGRKPRSSFMKKDFITSRLPPFIGTNLDFLTPDGTLPKIGSTIRLRFKDYTIITTELEQDLPNDSVKEMIFVYHCLKNQRQIHMMGDESTNKEEIAEVGFISV</sequence>
<dbReference type="RefSeq" id="XP_013919313.1">
    <property type="nucleotide sequence ID" value="XM_014063838.1"/>
</dbReference>
<keyword evidence="1" id="KW-1185">Reference proteome</keyword>
<gene>
    <name evidence="2" type="primary">LOC106546863</name>
</gene>
<name>A0A6I9Y4X3_9SAUR</name>
<evidence type="ECO:0000313" key="1">
    <source>
        <dbReference type="Proteomes" id="UP000504617"/>
    </source>
</evidence>
<accession>A0A6I9Y4X3</accession>
<dbReference type="GeneID" id="106546863"/>